<evidence type="ECO:0000313" key="1">
    <source>
        <dbReference type="EMBL" id="EFD92663.1"/>
    </source>
</evidence>
<evidence type="ECO:0000313" key="2">
    <source>
        <dbReference type="Proteomes" id="UP000009376"/>
    </source>
</evidence>
<reference evidence="1 2" key="1">
    <citation type="journal article" date="2010" name="Proc. Natl. Acad. Sci. U.S.A.">
        <title>Enigmatic, ultrasmall, uncultivated Archaea.</title>
        <authorList>
            <person name="Baker B.J."/>
            <person name="Comolli L.R."/>
            <person name="Dick G.J."/>
            <person name="Hauser L.J."/>
            <person name="Hyatt D."/>
            <person name="Dill B.D."/>
            <person name="Land M.L."/>
            <person name="Verberkmoes N.C."/>
            <person name="Hettich R.L."/>
            <person name="Banfield J.F."/>
        </authorList>
    </citation>
    <scope>NUCLEOTIDE SEQUENCE [LARGE SCALE GENOMIC DNA]</scope>
</reference>
<accession>D6GVV2</accession>
<name>D6GVV2_PARA5</name>
<sequence length="171" mass="20054">MVKEDYSLSIMLFKDSKDYEKTIKLGVMSGRDPTRLLGKNIDGQIECYIDNIVISTYNHMIKENKNFEDSDKELDYRIKKDLDEVVIHELTHRITEKSHPSKAKNLSLLASIIQECIDKGNRSNISSISKRGYDNQYAKKLLFEKYNKETYTTEDFNNTIDKAISWYSDRY</sequence>
<organism evidence="1 2">
    <name type="scientific">Candidatus Parvarchaeum acidophilus ARMAN-5</name>
    <dbReference type="NCBI Taxonomy" id="662762"/>
    <lineage>
        <taxon>Archaea</taxon>
        <taxon>Candidatus Parvarchaeota</taxon>
        <taxon>Candidatus Parvarchaeum</taxon>
    </lineage>
</organism>
<dbReference type="Proteomes" id="UP000009376">
    <property type="component" value="Unassembled WGS sequence"/>
</dbReference>
<gene>
    <name evidence="1" type="ORF">BJBARM5_0621</name>
</gene>
<protein>
    <submittedName>
        <fullName evidence="1">Uncharacterized protein</fullName>
    </submittedName>
</protein>
<dbReference type="EMBL" id="GG745557">
    <property type="protein sequence ID" value="EFD92663.1"/>
    <property type="molecule type" value="Genomic_DNA"/>
</dbReference>
<dbReference type="AlphaFoldDB" id="D6GVV2"/>
<proteinExistence type="predicted"/>